<comment type="catalytic activity">
    <reaction evidence="15">
        <text>hypotaurine + NADPH + O2 + H(+) = taurine + NADP(+) + H2O</text>
        <dbReference type="Rhea" id="RHEA:69819"/>
        <dbReference type="ChEBI" id="CHEBI:15377"/>
        <dbReference type="ChEBI" id="CHEBI:15378"/>
        <dbReference type="ChEBI" id="CHEBI:15379"/>
        <dbReference type="ChEBI" id="CHEBI:57783"/>
        <dbReference type="ChEBI" id="CHEBI:57853"/>
        <dbReference type="ChEBI" id="CHEBI:58349"/>
        <dbReference type="ChEBI" id="CHEBI:507393"/>
        <dbReference type="EC" id="1.14.13.8"/>
    </reaction>
    <physiologicalReaction direction="left-to-right" evidence="15">
        <dbReference type="Rhea" id="RHEA:69820"/>
    </physiologicalReaction>
</comment>
<evidence type="ECO:0000256" key="13">
    <source>
        <dbReference type="ARBA" id="ARBA00045957"/>
    </source>
</evidence>
<keyword evidence="6 18" id="KW-0256">Endoplasmic reticulum</keyword>
<keyword evidence="8 18" id="KW-0521">NADP</keyword>
<dbReference type="InterPro" id="IPR036188">
    <property type="entry name" value="FAD/NAD-bd_sf"/>
</dbReference>
<keyword evidence="12 18" id="KW-0472">Membrane</keyword>
<feature type="transmembrane region" description="Helical" evidence="20">
    <location>
        <begin position="529"/>
        <end position="553"/>
    </location>
</feature>
<dbReference type="GO" id="GO:0005789">
    <property type="term" value="C:endoplasmic reticulum membrane"/>
    <property type="evidence" value="ECO:0007669"/>
    <property type="project" value="UniProtKB-SubCell"/>
</dbReference>
<comment type="cofactor">
    <cofactor evidence="1 18 19">
        <name>FAD</name>
        <dbReference type="ChEBI" id="CHEBI:57692"/>
    </cofactor>
</comment>
<evidence type="ECO:0000256" key="15">
    <source>
        <dbReference type="ARBA" id="ARBA00048041"/>
    </source>
</evidence>
<sequence>MAPSEQRNLTCRKRICVIGAGTAGLVAAKVALEEGEGAEVVCLERAADLGGIWWYRPNEMEQTTVMEFTVTNTSKEMSAFSDYPPSASLPAYLPHRDMLAYLKDYARAFGVREIIRFNSVVEQVSKMDDGRWRVVVKDILTNTVTSEVFDAVMVCIGHHSIPRSPRFQDQHLFKGRIIHGKVFKNSDGYRGKRVAVVGFGNSAVDIAISLTGLADQVYISVRCGTWIYPSHSGGVPLDYAMVRRLTQSMPSIVRNFVLDSFMQRCFNHDIVGLTPEHSVASQMGTVNDQLPRALLAKQIRLMPPIQRFTESGVIFEDSDECVPVDEVILATGYRPDIPFVDSKYYGKCTTEGDVDRLLLFKGMYSLCDDSIVFLGMIDAQGNLGQLFEMQARHFMAVYSGRVRLPERESERMEAVAQNIAAIKATFVGDSHRHAIMVDKMRYMDNLAEDMGVKPNWWTMLIRDPQLALRCLVGPLLPYQYRLIGPYAWAGAREAIMTAESRQMASLQPKKPLPRTANRLHGPHSRSIRFSAVFVIISVCLLLSSIVIGSGVAWKTSYL</sequence>
<keyword evidence="10 18" id="KW-0560">Oxidoreductase</keyword>
<accession>A0A1V9X178</accession>
<dbReference type="GO" id="GO:0047822">
    <property type="term" value="F:hypotaurine monooxygenase activity"/>
    <property type="evidence" value="ECO:0007669"/>
    <property type="project" value="RHEA"/>
</dbReference>
<evidence type="ECO:0000256" key="12">
    <source>
        <dbReference type="ARBA" id="ARBA00023136"/>
    </source>
</evidence>
<evidence type="ECO:0000256" key="6">
    <source>
        <dbReference type="ARBA" id="ARBA00022824"/>
    </source>
</evidence>
<name>A0A1V9X178_9ACAR</name>
<comment type="subcellular location">
    <subcellularLocation>
        <location evidence="2">Endoplasmic reticulum membrane</location>
        <topology evidence="2">Single-pass membrane protein</topology>
    </subcellularLocation>
</comment>
<evidence type="ECO:0000256" key="16">
    <source>
        <dbReference type="ARBA" id="ARBA00048088"/>
    </source>
</evidence>
<evidence type="ECO:0000256" key="3">
    <source>
        <dbReference type="ARBA" id="ARBA00009183"/>
    </source>
</evidence>
<dbReference type="AlphaFoldDB" id="A0A1V9X178"/>
<evidence type="ECO:0000256" key="8">
    <source>
        <dbReference type="ARBA" id="ARBA00022857"/>
    </source>
</evidence>
<keyword evidence="5 20" id="KW-0812">Transmembrane</keyword>
<dbReference type="InterPro" id="IPR020946">
    <property type="entry name" value="Flavin_mOase-like"/>
</dbReference>
<comment type="caution">
    <text evidence="21">The sequence shown here is derived from an EMBL/GenBank/DDBJ whole genome shotgun (WGS) entry which is preliminary data.</text>
</comment>
<evidence type="ECO:0000256" key="19">
    <source>
        <dbReference type="RuleBase" id="RU361177"/>
    </source>
</evidence>
<keyword evidence="9 20" id="KW-1133">Transmembrane helix</keyword>
<keyword evidence="4 18" id="KW-0285">Flavoprotein</keyword>
<comment type="catalytic activity">
    <reaction evidence="16">
        <text>trimethylamine + NADPH + O2 = trimethylamine N-oxide + NADP(+) + H2O</text>
        <dbReference type="Rhea" id="RHEA:31979"/>
        <dbReference type="ChEBI" id="CHEBI:15377"/>
        <dbReference type="ChEBI" id="CHEBI:15379"/>
        <dbReference type="ChEBI" id="CHEBI:15724"/>
        <dbReference type="ChEBI" id="CHEBI:57783"/>
        <dbReference type="ChEBI" id="CHEBI:58349"/>
        <dbReference type="ChEBI" id="CHEBI:58389"/>
        <dbReference type="EC" id="1.14.13.148"/>
    </reaction>
    <physiologicalReaction direction="left-to-right" evidence="16">
        <dbReference type="Rhea" id="RHEA:31980"/>
    </physiologicalReaction>
</comment>
<dbReference type="PIRSF" id="PIRSF000332">
    <property type="entry name" value="FMO"/>
    <property type="match status" value="1"/>
</dbReference>
<evidence type="ECO:0000256" key="17">
    <source>
        <dbReference type="ARBA" id="ARBA00049443"/>
    </source>
</evidence>
<dbReference type="Pfam" id="PF00743">
    <property type="entry name" value="FMO-like"/>
    <property type="match status" value="1"/>
</dbReference>
<dbReference type="PANTHER" id="PTHR23023">
    <property type="entry name" value="DIMETHYLANILINE MONOOXYGENASE"/>
    <property type="match status" value="1"/>
</dbReference>
<evidence type="ECO:0000256" key="20">
    <source>
        <dbReference type="SAM" id="Phobius"/>
    </source>
</evidence>
<dbReference type="EMBL" id="MNPL01030182">
    <property type="protein sequence ID" value="OQR67042.1"/>
    <property type="molecule type" value="Genomic_DNA"/>
</dbReference>
<dbReference type="GO" id="GO:0034899">
    <property type="term" value="F:trimethylamine monooxygenase activity"/>
    <property type="evidence" value="ECO:0007669"/>
    <property type="project" value="UniProtKB-EC"/>
</dbReference>
<evidence type="ECO:0000256" key="7">
    <source>
        <dbReference type="ARBA" id="ARBA00022827"/>
    </source>
</evidence>
<dbReference type="InParanoid" id="A0A1V9X178"/>
<protein>
    <recommendedName>
        <fullName evidence="19">Flavin-containing monooxygenase</fullName>
        <ecNumber evidence="19">1.-.-.-</ecNumber>
    </recommendedName>
</protein>
<evidence type="ECO:0000313" key="21">
    <source>
        <dbReference type="EMBL" id="OQR67042.1"/>
    </source>
</evidence>
<comment type="catalytic activity">
    <reaction evidence="14">
        <text>hypotaurine + NADH + O2 + H(+) = taurine + NAD(+) + H2O</text>
        <dbReference type="Rhea" id="RHEA:74111"/>
        <dbReference type="ChEBI" id="CHEBI:15377"/>
        <dbReference type="ChEBI" id="CHEBI:15378"/>
        <dbReference type="ChEBI" id="CHEBI:15379"/>
        <dbReference type="ChEBI" id="CHEBI:57540"/>
        <dbReference type="ChEBI" id="CHEBI:57853"/>
        <dbReference type="ChEBI" id="CHEBI:57945"/>
        <dbReference type="ChEBI" id="CHEBI:507393"/>
        <dbReference type="EC" id="1.14.13.8"/>
    </reaction>
    <physiologicalReaction direction="left-to-right" evidence="14">
        <dbReference type="Rhea" id="RHEA:74112"/>
    </physiologicalReaction>
</comment>
<organism evidence="21 22">
    <name type="scientific">Tropilaelaps mercedesae</name>
    <dbReference type="NCBI Taxonomy" id="418985"/>
    <lineage>
        <taxon>Eukaryota</taxon>
        <taxon>Metazoa</taxon>
        <taxon>Ecdysozoa</taxon>
        <taxon>Arthropoda</taxon>
        <taxon>Chelicerata</taxon>
        <taxon>Arachnida</taxon>
        <taxon>Acari</taxon>
        <taxon>Parasitiformes</taxon>
        <taxon>Mesostigmata</taxon>
        <taxon>Gamasina</taxon>
        <taxon>Dermanyssoidea</taxon>
        <taxon>Laelapidae</taxon>
        <taxon>Tropilaelaps</taxon>
    </lineage>
</organism>
<proteinExistence type="inferred from homology"/>
<gene>
    <name evidence="21" type="ORF">BIW11_04862</name>
</gene>
<dbReference type="InterPro" id="IPR000960">
    <property type="entry name" value="Flavin_mOase"/>
</dbReference>
<evidence type="ECO:0000256" key="1">
    <source>
        <dbReference type="ARBA" id="ARBA00001974"/>
    </source>
</evidence>
<evidence type="ECO:0000256" key="9">
    <source>
        <dbReference type="ARBA" id="ARBA00022989"/>
    </source>
</evidence>
<dbReference type="STRING" id="418985.A0A1V9X178"/>
<keyword evidence="22" id="KW-1185">Reference proteome</keyword>
<evidence type="ECO:0000256" key="18">
    <source>
        <dbReference type="PIRNR" id="PIRNR000332"/>
    </source>
</evidence>
<comment type="similarity">
    <text evidence="3 18 19">Belongs to the FMO family.</text>
</comment>
<keyword evidence="11 18" id="KW-0503">Monooxygenase</keyword>
<evidence type="ECO:0000256" key="14">
    <source>
        <dbReference type="ARBA" id="ARBA00047338"/>
    </source>
</evidence>
<evidence type="ECO:0000256" key="2">
    <source>
        <dbReference type="ARBA" id="ARBA00004389"/>
    </source>
</evidence>
<dbReference type="PRINTS" id="PR00370">
    <property type="entry name" value="FMOXYGENASE"/>
</dbReference>
<comment type="catalytic activity">
    <reaction evidence="17">
        <text>N,N-dimethylaniline + NADPH + O2 + H(+) = N,N-dimethylaniline N-oxide + NADP(+) + H2O</text>
        <dbReference type="Rhea" id="RHEA:24468"/>
        <dbReference type="ChEBI" id="CHEBI:15377"/>
        <dbReference type="ChEBI" id="CHEBI:15378"/>
        <dbReference type="ChEBI" id="CHEBI:15379"/>
        <dbReference type="ChEBI" id="CHEBI:16269"/>
        <dbReference type="ChEBI" id="CHEBI:17735"/>
        <dbReference type="ChEBI" id="CHEBI:57783"/>
        <dbReference type="ChEBI" id="CHEBI:58349"/>
        <dbReference type="EC" id="1.14.13.8"/>
    </reaction>
    <physiologicalReaction direction="left-to-right" evidence="17">
        <dbReference type="Rhea" id="RHEA:24469"/>
    </physiologicalReaction>
</comment>
<dbReference type="SUPFAM" id="SSF51905">
    <property type="entry name" value="FAD/NAD(P)-binding domain"/>
    <property type="match status" value="3"/>
</dbReference>
<evidence type="ECO:0000313" key="22">
    <source>
        <dbReference type="Proteomes" id="UP000192247"/>
    </source>
</evidence>
<dbReference type="GO" id="GO:0004499">
    <property type="term" value="F:N,N-dimethylaniline monooxygenase activity"/>
    <property type="evidence" value="ECO:0007669"/>
    <property type="project" value="UniProtKB-UniRule"/>
</dbReference>
<dbReference type="Proteomes" id="UP000192247">
    <property type="component" value="Unassembled WGS sequence"/>
</dbReference>
<comment type="function">
    <text evidence="13">Broad spectrum monooxygenase that catalyzes the oxygenation of a wide variety of nitrogen- and sulfur-containing compounds including xenobiotics. Catalyzes the S-oxygenation of hypotaurine to produce taurine, an organic osmolyte involved in cell volume regulation as well as a variety of cytoprotective and developmental processes. In vitro, catalyzes the N-oxygenation of trimethylamine (TMA) to produce trimethylamine N-oxide (TMAO) and could therefore participate to the detoxification of this compound that is generated by the action of gut microbiota from dietary precursors such as choline, choline containing compounds, betaine or L-carnitine.</text>
</comment>
<dbReference type="GO" id="GO:0050661">
    <property type="term" value="F:NADP binding"/>
    <property type="evidence" value="ECO:0007669"/>
    <property type="project" value="InterPro"/>
</dbReference>
<evidence type="ECO:0000256" key="10">
    <source>
        <dbReference type="ARBA" id="ARBA00023002"/>
    </source>
</evidence>
<dbReference type="GO" id="GO:0050660">
    <property type="term" value="F:flavin adenine dinucleotide binding"/>
    <property type="evidence" value="ECO:0007669"/>
    <property type="project" value="InterPro"/>
</dbReference>
<dbReference type="Gene3D" id="3.50.50.60">
    <property type="entry name" value="FAD/NAD(P)-binding domain"/>
    <property type="match status" value="1"/>
</dbReference>
<reference evidence="21 22" key="1">
    <citation type="journal article" date="2017" name="Gigascience">
        <title>Draft genome of the honey bee ectoparasitic mite, Tropilaelaps mercedesae, is shaped by the parasitic life history.</title>
        <authorList>
            <person name="Dong X."/>
            <person name="Armstrong S.D."/>
            <person name="Xia D."/>
            <person name="Makepeace B.L."/>
            <person name="Darby A.C."/>
            <person name="Kadowaki T."/>
        </authorList>
    </citation>
    <scope>NUCLEOTIDE SEQUENCE [LARGE SCALE GENOMIC DNA]</scope>
    <source>
        <strain evidence="21">Wuxi-XJTLU</strain>
    </source>
</reference>
<evidence type="ECO:0000256" key="4">
    <source>
        <dbReference type="ARBA" id="ARBA00022630"/>
    </source>
</evidence>
<evidence type="ECO:0000256" key="11">
    <source>
        <dbReference type="ARBA" id="ARBA00023033"/>
    </source>
</evidence>
<dbReference type="FunFam" id="3.50.50.60:FF:000159">
    <property type="entry name" value="Dimethylaniline monooxygenase [N-oxide-forming]"/>
    <property type="match status" value="1"/>
</dbReference>
<evidence type="ECO:0000256" key="5">
    <source>
        <dbReference type="ARBA" id="ARBA00022692"/>
    </source>
</evidence>
<dbReference type="OrthoDB" id="66881at2759"/>
<keyword evidence="7 18" id="KW-0274">FAD</keyword>
<dbReference type="InterPro" id="IPR050346">
    <property type="entry name" value="FMO-like"/>
</dbReference>
<dbReference type="EC" id="1.-.-.-" evidence="19"/>